<accession>A0A0F9AYL4</accession>
<dbReference type="AlphaFoldDB" id="A0A0F9AYL4"/>
<gene>
    <name evidence="1" type="ORF">LCGC14_2853860</name>
</gene>
<reference evidence="1" key="1">
    <citation type="journal article" date="2015" name="Nature">
        <title>Complex archaea that bridge the gap between prokaryotes and eukaryotes.</title>
        <authorList>
            <person name="Spang A."/>
            <person name="Saw J.H."/>
            <person name="Jorgensen S.L."/>
            <person name="Zaremba-Niedzwiedzka K."/>
            <person name="Martijn J."/>
            <person name="Lind A.E."/>
            <person name="van Eijk R."/>
            <person name="Schleper C."/>
            <person name="Guy L."/>
            <person name="Ettema T.J."/>
        </authorList>
    </citation>
    <scope>NUCLEOTIDE SEQUENCE</scope>
</reference>
<organism evidence="1">
    <name type="scientific">marine sediment metagenome</name>
    <dbReference type="NCBI Taxonomy" id="412755"/>
    <lineage>
        <taxon>unclassified sequences</taxon>
        <taxon>metagenomes</taxon>
        <taxon>ecological metagenomes</taxon>
    </lineage>
</organism>
<comment type="caution">
    <text evidence="1">The sequence shown here is derived from an EMBL/GenBank/DDBJ whole genome shotgun (WGS) entry which is preliminary data.</text>
</comment>
<protein>
    <submittedName>
        <fullName evidence="1">Uncharacterized protein</fullName>
    </submittedName>
</protein>
<dbReference type="EMBL" id="LAZR01054967">
    <property type="protein sequence ID" value="KKK77416.1"/>
    <property type="molecule type" value="Genomic_DNA"/>
</dbReference>
<evidence type="ECO:0000313" key="1">
    <source>
        <dbReference type="EMBL" id="KKK77416.1"/>
    </source>
</evidence>
<name>A0A0F9AYL4_9ZZZZ</name>
<feature type="non-terminal residue" evidence="1">
    <location>
        <position position="228"/>
    </location>
</feature>
<sequence length="228" mass="25389">MLKGFICPDSVVTELDSCLSDCRMDKRCLTLPSLRAISQEREWGGVPSTTQCLNGTMYEFLKLTKDFCVDPDSRMFMLQGTKHHAVLEDTAKALGIPAEVALSGDRDIFDCIEIEEDQIVITDYKLWGSFKLAKALGLEITGKKPDPSGAVYKTNSRYGKIGEAKMVPIWGPNANIADNLDAELQLNRYRVKLADLGVKVNRLQLQVTVRDGGLYIAHNRGVMRNAYI</sequence>
<proteinExistence type="predicted"/>